<organism evidence="1 2">
    <name type="scientific">Dipteronia dyeriana</name>
    <dbReference type="NCBI Taxonomy" id="168575"/>
    <lineage>
        <taxon>Eukaryota</taxon>
        <taxon>Viridiplantae</taxon>
        <taxon>Streptophyta</taxon>
        <taxon>Embryophyta</taxon>
        <taxon>Tracheophyta</taxon>
        <taxon>Spermatophyta</taxon>
        <taxon>Magnoliopsida</taxon>
        <taxon>eudicotyledons</taxon>
        <taxon>Gunneridae</taxon>
        <taxon>Pentapetalae</taxon>
        <taxon>rosids</taxon>
        <taxon>malvids</taxon>
        <taxon>Sapindales</taxon>
        <taxon>Sapindaceae</taxon>
        <taxon>Hippocastanoideae</taxon>
        <taxon>Acereae</taxon>
        <taxon>Dipteronia</taxon>
    </lineage>
</organism>
<accession>A0AAD9X8T0</accession>
<evidence type="ECO:0000313" key="2">
    <source>
        <dbReference type="Proteomes" id="UP001280121"/>
    </source>
</evidence>
<comment type="caution">
    <text evidence="1">The sequence shown here is derived from an EMBL/GenBank/DDBJ whole genome shotgun (WGS) entry which is preliminary data.</text>
</comment>
<dbReference type="AlphaFoldDB" id="A0AAD9X8T0"/>
<evidence type="ECO:0000313" key="1">
    <source>
        <dbReference type="EMBL" id="KAK2654563.1"/>
    </source>
</evidence>
<dbReference type="EMBL" id="JANJYI010000004">
    <property type="protein sequence ID" value="KAK2654563.1"/>
    <property type="molecule type" value="Genomic_DNA"/>
</dbReference>
<keyword evidence="2" id="KW-1185">Reference proteome</keyword>
<name>A0AAD9X8T0_9ROSI</name>
<dbReference type="Proteomes" id="UP001280121">
    <property type="component" value="Unassembled WGS sequence"/>
</dbReference>
<sequence length="99" mass="11791">MPRMFSFPNMKQYDETTDPYDHIAQYKKQMFTAANPRNLRETCMCRGFESSLMGPTLQWNSLLHDSNLYKELTKYPCRTMEDILAKAWAQIKWEEDKAN</sequence>
<reference evidence="1" key="1">
    <citation type="journal article" date="2023" name="Plant J.">
        <title>Genome sequences and population genomics provide insights into the demographic history, inbreeding, and mutation load of two 'living fossil' tree species of Dipteronia.</title>
        <authorList>
            <person name="Feng Y."/>
            <person name="Comes H.P."/>
            <person name="Chen J."/>
            <person name="Zhu S."/>
            <person name="Lu R."/>
            <person name="Zhang X."/>
            <person name="Li P."/>
            <person name="Qiu J."/>
            <person name="Olsen K.M."/>
            <person name="Qiu Y."/>
        </authorList>
    </citation>
    <scope>NUCLEOTIDE SEQUENCE</scope>
    <source>
        <strain evidence="1">KIB01</strain>
    </source>
</reference>
<protein>
    <submittedName>
        <fullName evidence="1">Uncharacterized protein</fullName>
    </submittedName>
</protein>
<gene>
    <name evidence="1" type="ORF">Ddye_014419</name>
</gene>
<proteinExistence type="predicted"/>